<dbReference type="EMBL" id="QSQN01000002">
    <property type="protein sequence ID" value="RGK42745.1"/>
    <property type="molecule type" value="Genomic_DNA"/>
</dbReference>
<gene>
    <name evidence="2" type="ORF">DXD17_01320</name>
</gene>
<protein>
    <submittedName>
        <fullName evidence="2">Transporter</fullName>
    </submittedName>
</protein>
<keyword evidence="1" id="KW-0472">Membrane</keyword>
<organism evidence="2 3">
    <name type="scientific">[Ruminococcus] lactaris</name>
    <dbReference type="NCBI Taxonomy" id="46228"/>
    <lineage>
        <taxon>Bacteria</taxon>
        <taxon>Bacillati</taxon>
        <taxon>Bacillota</taxon>
        <taxon>Clostridia</taxon>
        <taxon>Lachnospirales</taxon>
        <taxon>Lachnospiraceae</taxon>
        <taxon>Mediterraneibacter</taxon>
    </lineage>
</organism>
<feature type="transmembrane region" description="Helical" evidence="1">
    <location>
        <begin position="147"/>
        <end position="166"/>
    </location>
</feature>
<evidence type="ECO:0000313" key="3">
    <source>
        <dbReference type="Proteomes" id="UP000260793"/>
    </source>
</evidence>
<dbReference type="Proteomes" id="UP000260793">
    <property type="component" value="Unassembled WGS sequence"/>
</dbReference>
<feature type="transmembrane region" description="Helical" evidence="1">
    <location>
        <begin position="293"/>
        <end position="312"/>
    </location>
</feature>
<proteinExistence type="predicted"/>
<feature type="transmembrane region" description="Helical" evidence="1">
    <location>
        <begin position="263"/>
        <end position="281"/>
    </location>
</feature>
<comment type="caution">
    <text evidence="2">The sequence shown here is derived from an EMBL/GenBank/DDBJ whole genome shotgun (WGS) entry which is preliminary data.</text>
</comment>
<name>A0A3E4LZS8_9FIRM</name>
<keyword evidence="1" id="KW-1133">Transmembrane helix</keyword>
<feature type="transmembrane region" description="Helical" evidence="1">
    <location>
        <begin position="36"/>
        <end position="58"/>
    </location>
</feature>
<keyword evidence="1" id="KW-0812">Transmembrane</keyword>
<evidence type="ECO:0000256" key="1">
    <source>
        <dbReference type="SAM" id="Phobius"/>
    </source>
</evidence>
<accession>A0A3E4LZS8</accession>
<sequence>MKQKLSKKSLAGIGMIGVFLLMLCCPKEVFNGASEGLLLWFQILFPTLFPFLLITDLLMATGGIRMISKVLSVPFGILFRVSGEGSFAVVAGFLCGYPMGAKITADLIRNQSISVEEGTYLLSFCNNTSPIFIMNFLVWKTLDRKELLLPSLVILLGTPVVMSFPFRKIYKSGRKRGEGRNTLGMQRNYIMKKKSVESCMMDSFETIVKVGGYLIIFSVLLKLAEQTGQKNIAATLLLSTLEVTNGILMIAKKFPEISTAYPLLIGLTSMGGICSMAQTQSVIRGTGLKLSDYIIQKLATAMAASGFAILYAKFNF</sequence>
<reference evidence="2 3" key="1">
    <citation type="submission" date="2018-08" db="EMBL/GenBank/DDBJ databases">
        <title>A genome reference for cultivated species of the human gut microbiota.</title>
        <authorList>
            <person name="Zou Y."/>
            <person name="Xue W."/>
            <person name="Luo G."/>
        </authorList>
    </citation>
    <scope>NUCLEOTIDE SEQUENCE [LARGE SCALE GENOMIC DNA]</scope>
    <source>
        <strain evidence="2 3">TF11-7</strain>
    </source>
</reference>
<dbReference type="AlphaFoldDB" id="A0A3E4LZS8"/>
<evidence type="ECO:0000313" key="2">
    <source>
        <dbReference type="EMBL" id="RGK42745.1"/>
    </source>
</evidence>
<dbReference type="RefSeq" id="WP_117687578.1">
    <property type="nucleotide sequence ID" value="NZ_CAKMWK010000002.1"/>
</dbReference>
<feature type="transmembrane region" description="Helical" evidence="1">
    <location>
        <begin position="70"/>
        <end position="94"/>
    </location>
</feature>